<keyword evidence="2" id="KW-1185">Reference proteome</keyword>
<dbReference type="Proteomes" id="UP000183315">
    <property type="component" value="Unassembled WGS sequence"/>
</dbReference>
<dbReference type="EMBL" id="FNZI01000006">
    <property type="protein sequence ID" value="SEJ64120.1"/>
    <property type="molecule type" value="Genomic_DNA"/>
</dbReference>
<sequence length="135" mass="13308">MRVRVMRRWTMRRWTMRGDRGAGTVTALGVACVAMLAVLALAAGLGQAASRGQAQAAADAGALAGAAATRASAARAMPLDAPAACEDARTAVEAAGAVLASCDVDPGGDVSIDADVGGSRMRSRAGWKGVGGGPG</sequence>
<dbReference type="OrthoDB" id="5150388at2"/>
<gene>
    <name evidence="1" type="ORF">SAMN05421637_2530</name>
</gene>
<evidence type="ECO:0000313" key="1">
    <source>
        <dbReference type="EMBL" id="SEJ64120.1"/>
    </source>
</evidence>
<reference evidence="2" key="1">
    <citation type="submission" date="2016-10" db="EMBL/GenBank/DDBJ databases">
        <authorList>
            <person name="Varghese N."/>
        </authorList>
    </citation>
    <scope>NUCLEOTIDE SEQUENCE [LARGE SCALE GENOMIC DNA]</scope>
    <source>
        <strain evidence="2">DSM 24868</strain>
    </source>
</reference>
<evidence type="ECO:0008006" key="3">
    <source>
        <dbReference type="Google" id="ProtNLM"/>
    </source>
</evidence>
<dbReference type="STRING" id="1043493.SAMN05421637_2530"/>
<accession>A0A1H7AQF6</accession>
<dbReference type="AlphaFoldDB" id="A0A1H7AQF6"/>
<dbReference type="PROSITE" id="PS51257">
    <property type="entry name" value="PROKAR_LIPOPROTEIN"/>
    <property type="match status" value="1"/>
</dbReference>
<evidence type="ECO:0000313" key="2">
    <source>
        <dbReference type="Proteomes" id="UP000183315"/>
    </source>
</evidence>
<protein>
    <recommendedName>
        <fullName evidence="3">Helicase/secretion neighborhood TadE-like protein</fullName>
    </recommendedName>
</protein>
<dbReference type="RefSeq" id="WP_143059020.1">
    <property type="nucleotide sequence ID" value="NZ_BBLU01000014.1"/>
</dbReference>
<organism evidence="1 2">
    <name type="scientific">Demequina mangrovi</name>
    <dbReference type="NCBI Taxonomy" id="1043493"/>
    <lineage>
        <taxon>Bacteria</taxon>
        <taxon>Bacillati</taxon>
        <taxon>Actinomycetota</taxon>
        <taxon>Actinomycetes</taxon>
        <taxon>Micrococcales</taxon>
        <taxon>Demequinaceae</taxon>
        <taxon>Demequina</taxon>
    </lineage>
</organism>
<name>A0A1H7AQF6_9MICO</name>
<proteinExistence type="predicted"/>